<proteinExistence type="inferred from homology"/>
<dbReference type="InterPro" id="IPR034291">
    <property type="entry name" value="TMP_synthase"/>
</dbReference>
<keyword evidence="3 9" id="KW-0479">Metal-binding</keyword>
<dbReference type="InterPro" id="IPR013785">
    <property type="entry name" value="Aldolase_TIM"/>
</dbReference>
<evidence type="ECO:0000256" key="10">
    <source>
        <dbReference type="RuleBase" id="RU003826"/>
    </source>
</evidence>
<evidence type="ECO:0000256" key="2">
    <source>
        <dbReference type="ARBA" id="ARBA00022679"/>
    </source>
</evidence>
<accession>A0A1Y0EFA6</accession>
<evidence type="ECO:0000256" key="5">
    <source>
        <dbReference type="ARBA" id="ARBA00022977"/>
    </source>
</evidence>
<comment type="similarity">
    <text evidence="9 10">Belongs to the thiamine-phosphate synthase family.</text>
</comment>
<feature type="binding site" evidence="9">
    <location>
        <position position="65"/>
    </location>
    <ligand>
        <name>4-amino-2-methyl-5-(diphosphooxymethyl)pyrimidine</name>
        <dbReference type="ChEBI" id="CHEBI:57841"/>
    </ligand>
</feature>
<comment type="catalytic activity">
    <reaction evidence="6 9 10">
        <text>4-methyl-5-(2-phosphooxyethyl)-thiazole + 4-amino-2-methyl-5-(diphosphooxymethyl)pyrimidine + H(+) = thiamine phosphate + diphosphate</text>
        <dbReference type="Rhea" id="RHEA:22328"/>
        <dbReference type="ChEBI" id="CHEBI:15378"/>
        <dbReference type="ChEBI" id="CHEBI:33019"/>
        <dbReference type="ChEBI" id="CHEBI:37575"/>
        <dbReference type="ChEBI" id="CHEBI:57841"/>
        <dbReference type="ChEBI" id="CHEBI:58296"/>
        <dbReference type="EC" id="2.5.1.3"/>
    </reaction>
</comment>
<feature type="binding site" evidence="9">
    <location>
        <position position="132"/>
    </location>
    <ligand>
        <name>4-amino-2-methyl-5-(diphosphooxymethyl)pyrimidine</name>
        <dbReference type="ChEBI" id="CHEBI:57841"/>
    </ligand>
</feature>
<evidence type="ECO:0000256" key="1">
    <source>
        <dbReference type="ARBA" id="ARBA00005165"/>
    </source>
</evidence>
<evidence type="ECO:0000256" key="7">
    <source>
        <dbReference type="ARBA" id="ARBA00047851"/>
    </source>
</evidence>
<comment type="pathway">
    <text evidence="1 9 11">Cofactor biosynthesis; thiamine diphosphate biosynthesis; thiamine phosphate from 4-amino-2-methyl-5-diphosphomethylpyrimidine and 4-methyl-5-(2-phosphoethyl)-thiazole: step 1/1.</text>
</comment>
<comment type="catalytic activity">
    <reaction evidence="8 9 10">
        <text>2-[(2R,5Z)-2-carboxy-4-methylthiazol-5(2H)-ylidene]ethyl phosphate + 4-amino-2-methyl-5-(diphosphooxymethyl)pyrimidine + 2 H(+) = thiamine phosphate + CO2 + diphosphate</text>
        <dbReference type="Rhea" id="RHEA:47844"/>
        <dbReference type="ChEBI" id="CHEBI:15378"/>
        <dbReference type="ChEBI" id="CHEBI:16526"/>
        <dbReference type="ChEBI" id="CHEBI:33019"/>
        <dbReference type="ChEBI" id="CHEBI:37575"/>
        <dbReference type="ChEBI" id="CHEBI:57841"/>
        <dbReference type="ChEBI" id="CHEBI:62899"/>
        <dbReference type="EC" id="2.5.1.3"/>
    </reaction>
</comment>
<dbReference type="NCBIfam" id="TIGR00693">
    <property type="entry name" value="thiE"/>
    <property type="match status" value="1"/>
</dbReference>
<dbReference type="STRING" id="1122181.GCA_000382265_00125"/>
<dbReference type="SUPFAM" id="SSF51391">
    <property type="entry name" value="Thiamin phosphate synthase"/>
    <property type="match status" value="1"/>
</dbReference>
<dbReference type="Proteomes" id="UP000195273">
    <property type="component" value="Chromosome"/>
</dbReference>
<dbReference type="PANTHER" id="PTHR20857">
    <property type="entry name" value="THIAMINE-PHOSPHATE PYROPHOSPHORYLASE"/>
    <property type="match status" value="1"/>
</dbReference>
<dbReference type="OrthoDB" id="9810880at2"/>
<feature type="binding site" evidence="9">
    <location>
        <position position="85"/>
    </location>
    <ligand>
        <name>Mg(2+)</name>
        <dbReference type="ChEBI" id="CHEBI:18420"/>
    </ligand>
</feature>
<dbReference type="InterPro" id="IPR022998">
    <property type="entry name" value="ThiamineP_synth_TenI"/>
</dbReference>
<gene>
    <name evidence="9 13" type="primary">thiE</name>
    <name evidence="13" type="ORF">LOKVESSMR4R_03006</name>
</gene>
<dbReference type="EMBL" id="CP021431">
    <property type="protein sequence ID" value="ARU02295.1"/>
    <property type="molecule type" value="Genomic_DNA"/>
</dbReference>
<sequence>MMGPVYVVTDAQAPLPVIAQIRAAALGGASLIQLRDKTASDADLAALIANVLPMVTAQGARLIINDRVDLAIRTGVHGLHIGQGDGDPALIRARIGAAMLLGLSVEAEAHLPHISAGVDYLGVGPVRATPSKPDHAPPIGFDGLARIIGGTSLPCYAIGGLKEDDAVAVKAAGAIGMAVVSAVTRTADPQAATRALVKAWRQA</sequence>
<dbReference type="InterPro" id="IPR036206">
    <property type="entry name" value="ThiamineP_synth_sf"/>
</dbReference>
<reference evidence="13 14" key="1">
    <citation type="submission" date="2017-05" db="EMBL/GenBank/DDBJ databases">
        <title>Genome Sequence of Loktanella vestfoldensis Strain SMR4r Isolated from a Culture of the Diatom Skeletonema marinoi.</title>
        <authorList>
            <person name="Topel M."/>
            <person name="Pinder M.I.M."/>
            <person name="Johansson O.N."/>
            <person name="Kourtchenko O."/>
            <person name="Godhe A."/>
            <person name="Clarke A.K."/>
        </authorList>
    </citation>
    <scope>NUCLEOTIDE SEQUENCE [LARGE SCALE GENOMIC DNA]</scope>
    <source>
        <strain evidence="13 14">SMR4r</strain>
    </source>
</reference>
<dbReference type="KEGG" id="lvs:LOKVESSMR4R_03006"/>
<evidence type="ECO:0000256" key="3">
    <source>
        <dbReference type="ARBA" id="ARBA00022723"/>
    </source>
</evidence>
<dbReference type="GO" id="GO:0005737">
    <property type="term" value="C:cytoplasm"/>
    <property type="evidence" value="ECO:0007669"/>
    <property type="project" value="TreeGrafter"/>
</dbReference>
<keyword evidence="5 9" id="KW-0784">Thiamine biosynthesis</keyword>
<dbReference type="HAMAP" id="MF_00097">
    <property type="entry name" value="TMP_synthase"/>
    <property type="match status" value="1"/>
</dbReference>
<evidence type="ECO:0000256" key="9">
    <source>
        <dbReference type="HAMAP-Rule" id="MF_00097"/>
    </source>
</evidence>
<evidence type="ECO:0000259" key="12">
    <source>
        <dbReference type="Pfam" id="PF02581"/>
    </source>
</evidence>
<dbReference type="Gene3D" id="3.20.20.70">
    <property type="entry name" value="Aldolase class I"/>
    <property type="match status" value="1"/>
</dbReference>
<feature type="binding site" evidence="9">
    <location>
        <begin position="33"/>
        <end position="37"/>
    </location>
    <ligand>
        <name>4-amino-2-methyl-5-(diphosphooxymethyl)pyrimidine</name>
        <dbReference type="ChEBI" id="CHEBI:57841"/>
    </ligand>
</feature>
<feature type="domain" description="Thiamine phosphate synthase/TenI" evidence="12">
    <location>
        <begin position="5"/>
        <end position="183"/>
    </location>
</feature>
<dbReference type="AlphaFoldDB" id="A0A1Y0EFA6"/>
<keyword evidence="14" id="KW-1185">Reference proteome</keyword>
<name>A0A1Y0EFA6_9RHOB</name>
<feature type="binding site" evidence="9">
    <location>
        <begin position="180"/>
        <end position="181"/>
    </location>
    <ligand>
        <name>2-[(2R,5Z)-2-carboxy-4-methylthiazol-5(2H)-ylidene]ethyl phosphate</name>
        <dbReference type="ChEBI" id="CHEBI:62899"/>
    </ligand>
</feature>
<dbReference type="PANTHER" id="PTHR20857:SF15">
    <property type="entry name" value="THIAMINE-PHOSPHATE SYNTHASE"/>
    <property type="match status" value="1"/>
</dbReference>
<feature type="binding site" evidence="9">
    <location>
        <position position="104"/>
    </location>
    <ligand>
        <name>4-amino-2-methyl-5-(diphosphooxymethyl)pyrimidine</name>
        <dbReference type="ChEBI" id="CHEBI:57841"/>
    </ligand>
</feature>
<evidence type="ECO:0000256" key="8">
    <source>
        <dbReference type="ARBA" id="ARBA00047883"/>
    </source>
</evidence>
<dbReference type="GO" id="GO:0009228">
    <property type="term" value="P:thiamine biosynthetic process"/>
    <property type="evidence" value="ECO:0007669"/>
    <property type="project" value="UniProtKB-KW"/>
</dbReference>
<feature type="binding site" evidence="9">
    <location>
        <position position="160"/>
    </location>
    <ligand>
        <name>2-[(2R,5Z)-2-carboxy-4-methylthiazol-5(2H)-ylidene]ethyl phosphate</name>
        <dbReference type="ChEBI" id="CHEBI:62899"/>
    </ligand>
</feature>
<evidence type="ECO:0000313" key="14">
    <source>
        <dbReference type="Proteomes" id="UP000195273"/>
    </source>
</evidence>
<dbReference type="CDD" id="cd00564">
    <property type="entry name" value="TMP_TenI"/>
    <property type="match status" value="1"/>
</dbReference>
<keyword evidence="2 9" id="KW-0808">Transferase</keyword>
<evidence type="ECO:0000256" key="11">
    <source>
        <dbReference type="RuleBase" id="RU004253"/>
    </source>
</evidence>
<dbReference type="UniPathway" id="UPA00060">
    <property type="reaction ID" value="UER00141"/>
</dbReference>
<evidence type="ECO:0000256" key="6">
    <source>
        <dbReference type="ARBA" id="ARBA00047334"/>
    </source>
</evidence>
<dbReference type="Pfam" id="PF02581">
    <property type="entry name" value="TMP-TENI"/>
    <property type="match status" value="1"/>
</dbReference>
<evidence type="ECO:0000256" key="4">
    <source>
        <dbReference type="ARBA" id="ARBA00022842"/>
    </source>
</evidence>
<feature type="binding site" evidence="9">
    <location>
        <begin position="129"/>
        <end position="131"/>
    </location>
    <ligand>
        <name>2-[(2R,5Z)-2-carboxy-4-methylthiazol-5(2H)-ylidene]ethyl phosphate</name>
        <dbReference type="ChEBI" id="CHEBI:62899"/>
    </ligand>
</feature>
<evidence type="ECO:0000313" key="13">
    <source>
        <dbReference type="EMBL" id="ARU02295.1"/>
    </source>
</evidence>
<dbReference type="GO" id="GO:0009229">
    <property type="term" value="P:thiamine diphosphate biosynthetic process"/>
    <property type="evidence" value="ECO:0007669"/>
    <property type="project" value="UniProtKB-UniRule"/>
</dbReference>
<protein>
    <recommendedName>
        <fullName evidence="9">Thiamine-phosphate synthase</fullName>
        <shortName evidence="9">TP synthase</shortName>
        <shortName evidence="9">TPS</shortName>
        <ecNumber evidence="9">2.5.1.3</ecNumber>
    </recommendedName>
    <alternativeName>
        <fullName evidence="9">Thiamine-phosphate pyrophosphorylase</fullName>
        <shortName evidence="9">TMP pyrophosphorylase</shortName>
        <shortName evidence="9">TMP-PPase</shortName>
    </alternativeName>
</protein>
<dbReference type="EC" id="2.5.1.3" evidence="9"/>
<dbReference type="GO" id="GO:0004789">
    <property type="term" value="F:thiamine-phosphate diphosphorylase activity"/>
    <property type="evidence" value="ECO:0007669"/>
    <property type="project" value="UniProtKB-UniRule"/>
</dbReference>
<organism evidence="13 14">
    <name type="scientific">Yoonia vestfoldensis</name>
    <dbReference type="NCBI Taxonomy" id="245188"/>
    <lineage>
        <taxon>Bacteria</taxon>
        <taxon>Pseudomonadati</taxon>
        <taxon>Pseudomonadota</taxon>
        <taxon>Alphaproteobacteria</taxon>
        <taxon>Rhodobacterales</taxon>
        <taxon>Paracoccaceae</taxon>
        <taxon>Yoonia</taxon>
    </lineage>
</organism>
<keyword evidence="4 9" id="KW-0460">Magnesium</keyword>
<comment type="cofactor">
    <cofactor evidence="9">
        <name>Mg(2+)</name>
        <dbReference type="ChEBI" id="CHEBI:18420"/>
    </cofactor>
    <text evidence="9">Binds 1 Mg(2+) ion per subunit.</text>
</comment>
<comment type="function">
    <text evidence="9">Condenses 4-methyl-5-(beta-hydroxyethyl)thiazole monophosphate (THZ-P) and 2-methyl-4-amino-5-hydroxymethyl pyrimidine pyrophosphate (HMP-PP) to form thiamine monophosphate (TMP).</text>
</comment>
<comment type="catalytic activity">
    <reaction evidence="7 9 10">
        <text>2-(2-carboxy-4-methylthiazol-5-yl)ethyl phosphate + 4-amino-2-methyl-5-(diphosphooxymethyl)pyrimidine + 2 H(+) = thiamine phosphate + CO2 + diphosphate</text>
        <dbReference type="Rhea" id="RHEA:47848"/>
        <dbReference type="ChEBI" id="CHEBI:15378"/>
        <dbReference type="ChEBI" id="CHEBI:16526"/>
        <dbReference type="ChEBI" id="CHEBI:33019"/>
        <dbReference type="ChEBI" id="CHEBI:37575"/>
        <dbReference type="ChEBI" id="CHEBI:57841"/>
        <dbReference type="ChEBI" id="CHEBI:62890"/>
        <dbReference type="EC" id="2.5.1.3"/>
    </reaction>
</comment>
<feature type="binding site" evidence="9">
    <location>
        <position position="66"/>
    </location>
    <ligand>
        <name>Mg(2+)</name>
        <dbReference type="ChEBI" id="CHEBI:18420"/>
    </ligand>
</feature>
<dbReference type="GO" id="GO:0000287">
    <property type="term" value="F:magnesium ion binding"/>
    <property type="evidence" value="ECO:0007669"/>
    <property type="project" value="UniProtKB-UniRule"/>
</dbReference>
<dbReference type="RefSeq" id="WP_087210026.1">
    <property type="nucleotide sequence ID" value="NZ_CP021431.1"/>
</dbReference>